<dbReference type="SUPFAM" id="SSF55469">
    <property type="entry name" value="FMN-dependent nitroreductase-like"/>
    <property type="match status" value="1"/>
</dbReference>
<dbReference type="CDD" id="cd02135">
    <property type="entry name" value="YdjA-like"/>
    <property type="match status" value="1"/>
</dbReference>
<dbReference type="EC" id="1.-.-.-" evidence="8"/>
<evidence type="ECO:0000256" key="5">
    <source>
        <dbReference type="ARBA" id="ARBA00022857"/>
    </source>
</evidence>
<dbReference type="Proteomes" id="UP001597112">
    <property type="component" value="Unassembled WGS sequence"/>
</dbReference>
<dbReference type="InterPro" id="IPR052530">
    <property type="entry name" value="NAD(P)H_nitroreductase"/>
</dbReference>
<accession>A0ABW3K893</accession>
<dbReference type="PIRSF" id="PIRSF000232">
    <property type="entry name" value="YdjA"/>
    <property type="match status" value="1"/>
</dbReference>
<dbReference type="InterPro" id="IPR029479">
    <property type="entry name" value="Nitroreductase"/>
</dbReference>
<dbReference type="PANTHER" id="PTHR43821">
    <property type="entry name" value="NAD(P)H NITROREDUCTASE YDJA-RELATED"/>
    <property type="match status" value="1"/>
</dbReference>
<evidence type="ECO:0000256" key="7">
    <source>
        <dbReference type="ARBA" id="ARBA00023027"/>
    </source>
</evidence>
<dbReference type="PANTHER" id="PTHR43821:SF1">
    <property type="entry name" value="NAD(P)H NITROREDUCTASE YDJA-RELATED"/>
    <property type="match status" value="1"/>
</dbReference>
<comment type="caution">
    <text evidence="10">The sequence shown here is derived from an EMBL/GenBank/DDBJ whole genome shotgun (WGS) entry which is preliminary data.</text>
</comment>
<comment type="similarity">
    <text evidence="2 8">Belongs to the nitroreductase family.</text>
</comment>
<dbReference type="EMBL" id="JBHTKA010000008">
    <property type="protein sequence ID" value="MFD1002499.1"/>
    <property type="molecule type" value="Genomic_DNA"/>
</dbReference>
<evidence type="ECO:0000256" key="3">
    <source>
        <dbReference type="ARBA" id="ARBA00022630"/>
    </source>
</evidence>
<protein>
    <recommendedName>
        <fullName evidence="8">Putative NAD(P)H nitroreductase</fullName>
        <ecNumber evidence="8">1.-.-.-</ecNumber>
    </recommendedName>
</protein>
<evidence type="ECO:0000256" key="1">
    <source>
        <dbReference type="ARBA" id="ARBA00001917"/>
    </source>
</evidence>
<evidence type="ECO:0000313" key="10">
    <source>
        <dbReference type="EMBL" id="MFD1002499.1"/>
    </source>
</evidence>
<keyword evidence="3 8" id="KW-0285">Flavoprotein</keyword>
<evidence type="ECO:0000256" key="8">
    <source>
        <dbReference type="PIRNR" id="PIRNR000232"/>
    </source>
</evidence>
<dbReference type="Gene3D" id="3.40.109.10">
    <property type="entry name" value="NADH Oxidase"/>
    <property type="match status" value="1"/>
</dbReference>
<evidence type="ECO:0000256" key="4">
    <source>
        <dbReference type="ARBA" id="ARBA00022643"/>
    </source>
</evidence>
<evidence type="ECO:0000256" key="6">
    <source>
        <dbReference type="ARBA" id="ARBA00023002"/>
    </source>
</evidence>
<evidence type="ECO:0000259" key="9">
    <source>
        <dbReference type="Pfam" id="PF00881"/>
    </source>
</evidence>
<dbReference type="RefSeq" id="WP_377583676.1">
    <property type="nucleotide sequence ID" value="NZ_JBHTKA010000008.1"/>
</dbReference>
<keyword evidence="6 8" id="KW-0560">Oxidoreductase</keyword>
<proteinExistence type="inferred from homology"/>
<name>A0ABW3K893_9BACT</name>
<evidence type="ECO:0000256" key="2">
    <source>
        <dbReference type="ARBA" id="ARBA00007118"/>
    </source>
</evidence>
<dbReference type="InterPro" id="IPR026021">
    <property type="entry name" value="YdjA-like"/>
</dbReference>
<dbReference type="InterPro" id="IPR000415">
    <property type="entry name" value="Nitroreductase-like"/>
</dbReference>
<keyword evidence="5 8" id="KW-0521">NADP</keyword>
<organism evidence="10 11">
    <name type="scientific">Ohtaekwangia kribbensis</name>
    <dbReference type="NCBI Taxonomy" id="688913"/>
    <lineage>
        <taxon>Bacteria</taxon>
        <taxon>Pseudomonadati</taxon>
        <taxon>Bacteroidota</taxon>
        <taxon>Cytophagia</taxon>
        <taxon>Cytophagales</taxon>
        <taxon>Fulvivirgaceae</taxon>
        <taxon>Ohtaekwangia</taxon>
    </lineage>
</organism>
<keyword evidence="7 8" id="KW-0520">NAD</keyword>
<keyword evidence="11" id="KW-1185">Reference proteome</keyword>
<evidence type="ECO:0000313" key="11">
    <source>
        <dbReference type="Proteomes" id="UP001597112"/>
    </source>
</evidence>
<keyword evidence="4 8" id="KW-0288">FMN</keyword>
<sequence length="198" mass="22362">MDIDASKTELVNNLIRTRRSVFQQQYSGERVDDAIVAQMLENARWAPTHKLTEPWQFIVFTGDGLRKLGEQQAAVYKRVTEANGSFKEERYQNLLTKTVLSSHIIAVGMKRDEKKSVPELEELGAVFCAVQNMYLTAAAYGIGCYLSSGGVTYFEEAKELFGLDKDDKLLGFLHIGIPKTQVPDSKRKPIEDKAVWVR</sequence>
<dbReference type="Pfam" id="PF00881">
    <property type="entry name" value="Nitroreductase"/>
    <property type="match status" value="1"/>
</dbReference>
<comment type="cofactor">
    <cofactor evidence="1 8">
        <name>FMN</name>
        <dbReference type="ChEBI" id="CHEBI:58210"/>
    </cofactor>
</comment>
<reference evidence="11" key="1">
    <citation type="journal article" date="2019" name="Int. J. Syst. Evol. Microbiol.">
        <title>The Global Catalogue of Microorganisms (GCM) 10K type strain sequencing project: providing services to taxonomists for standard genome sequencing and annotation.</title>
        <authorList>
            <consortium name="The Broad Institute Genomics Platform"/>
            <consortium name="The Broad Institute Genome Sequencing Center for Infectious Disease"/>
            <person name="Wu L."/>
            <person name="Ma J."/>
        </authorList>
    </citation>
    <scope>NUCLEOTIDE SEQUENCE [LARGE SCALE GENOMIC DNA]</scope>
    <source>
        <strain evidence="11">CCUG 58938</strain>
    </source>
</reference>
<gene>
    <name evidence="10" type="ORF">ACFQ21_24455</name>
</gene>
<feature type="domain" description="Nitroreductase" evidence="9">
    <location>
        <begin position="15"/>
        <end position="176"/>
    </location>
</feature>